<proteinExistence type="predicted"/>
<name>A0A392M4N3_9FABA</name>
<feature type="non-terminal residue" evidence="1">
    <location>
        <position position="1"/>
    </location>
</feature>
<dbReference type="EMBL" id="LXQA010003585">
    <property type="protein sequence ID" value="MCH82367.1"/>
    <property type="molecule type" value="Genomic_DNA"/>
</dbReference>
<protein>
    <submittedName>
        <fullName evidence="1">Uncharacterized protein</fullName>
    </submittedName>
</protein>
<dbReference type="AlphaFoldDB" id="A0A392M4N3"/>
<sequence length="36" mass="4202">FDALVAAFPNTSEVKKHSLRGLQKYMFETQLTQCWL</sequence>
<dbReference type="Proteomes" id="UP000265520">
    <property type="component" value="Unassembled WGS sequence"/>
</dbReference>
<accession>A0A392M4N3</accession>
<evidence type="ECO:0000313" key="2">
    <source>
        <dbReference type="Proteomes" id="UP000265520"/>
    </source>
</evidence>
<keyword evidence="2" id="KW-1185">Reference proteome</keyword>
<comment type="caution">
    <text evidence="1">The sequence shown here is derived from an EMBL/GenBank/DDBJ whole genome shotgun (WGS) entry which is preliminary data.</text>
</comment>
<organism evidence="1 2">
    <name type="scientific">Trifolium medium</name>
    <dbReference type="NCBI Taxonomy" id="97028"/>
    <lineage>
        <taxon>Eukaryota</taxon>
        <taxon>Viridiplantae</taxon>
        <taxon>Streptophyta</taxon>
        <taxon>Embryophyta</taxon>
        <taxon>Tracheophyta</taxon>
        <taxon>Spermatophyta</taxon>
        <taxon>Magnoliopsida</taxon>
        <taxon>eudicotyledons</taxon>
        <taxon>Gunneridae</taxon>
        <taxon>Pentapetalae</taxon>
        <taxon>rosids</taxon>
        <taxon>fabids</taxon>
        <taxon>Fabales</taxon>
        <taxon>Fabaceae</taxon>
        <taxon>Papilionoideae</taxon>
        <taxon>50 kb inversion clade</taxon>
        <taxon>NPAAA clade</taxon>
        <taxon>Hologalegina</taxon>
        <taxon>IRL clade</taxon>
        <taxon>Trifolieae</taxon>
        <taxon>Trifolium</taxon>
    </lineage>
</organism>
<gene>
    <name evidence="1" type="ORF">A2U01_0003170</name>
</gene>
<reference evidence="1 2" key="1">
    <citation type="journal article" date="2018" name="Front. Plant Sci.">
        <title>Red Clover (Trifolium pratense) and Zigzag Clover (T. medium) - A Picture of Genomic Similarities and Differences.</title>
        <authorList>
            <person name="Dluhosova J."/>
            <person name="Istvanek J."/>
            <person name="Nedelnik J."/>
            <person name="Repkova J."/>
        </authorList>
    </citation>
    <scope>NUCLEOTIDE SEQUENCE [LARGE SCALE GENOMIC DNA]</scope>
    <source>
        <strain evidence="2">cv. 10/8</strain>
        <tissue evidence="1">Leaf</tissue>
    </source>
</reference>
<evidence type="ECO:0000313" key="1">
    <source>
        <dbReference type="EMBL" id="MCH82367.1"/>
    </source>
</evidence>